<dbReference type="InterPro" id="IPR016024">
    <property type="entry name" value="ARM-type_fold"/>
</dbReference>
<evidence type="ECO:0000256" key="1">
    <source>
        <dbReference type="ARBA" id="ARBA00004496"/>
    </source>
</evidence>
<dbReference type="InterPro" id="IPR011989">
    <property type="entry name" value="ARM-like"/>
</dbReference>
<dbReference type="PANTHER" id="PTHR23346">
    <property type="entry name" value="TRANSLATIONAL ACTIVATOR GCN1-RELATED"/>
    <property type="match status" value="1"/>
</dbReference>
<feature type="compositionally biased region" description="Basic and acidic residues" evidence="5">
    <location>
        <begin position="201"/>
        <end position="212"/>
    </location>
</feature>
<dbReference type="GO" id="GO:0000502">
    <property type="term" value="C:proteasome complex"/>
    <property type="evidence" value="ECO:0007669"/>
    <property type="project" value="UniProtKB-KW"/>
</dbReference>
<dbReference type="Gene3D" id="1.25.10.10">
    <property type="entry name" value="Leucine-rich Repeat Variant"/>
    <property type="match status" value="4"/>
</dbReference>
<feature type="domain" description="Proteasome component Ecm29 N-terminal" evidence="6">
    <location>
        <begin position="279"/>
        <end position="495"/>
    </location>
</feature>
<dbReference type="Proteomes" id="UP000230750">
    <property type="component" value="Unassembled WGS sequence"/>
</dbReference>
<evidence type="ECO:0000259" key="6">
    <source>
        <dbReference type="Pfam" id="PF13001"/>
    </source>
</evidence>
<name>A0A2G8K9K4_STIJA</name>
<evidence type="ECO:0000256" key="5">
    <source>
        <dbReference type="SAM" id="MobiDB-lite"/>
    </source>
</evidence>
<dbReference type="GO" id="GO:0005737">
    <property type="term" value="C:cytoplasm"/>
    <property type="evidence" value="ECO:0007669"/>
    <property type="project" value="UniProtKB-SubCell"/>
</dbReference>
<dbReference type="Pfam" id="PF24492">
    <property type="entry name" value="HEAT_ECM29"/>
    <property type="match status" value="1"/>
</dbReference>
<feature type="compositionally biased region" description="Basic and acidic residues" evidence="5">
    <location>
        <begin position="831"/>
        <end position="848"/>
    </location>
</feature>
<evidence type="ECO:0000313" key="9">
    <source>
        <dbReference type="EMBL" id="PIK44688.1"/>
    </source>
</evidence>
<proteinExistence type="predicted"/>
<dbReference type="GO" id="GO:0043248">
    <property type="term" value="P:proteasome assembly"/>
    <property type="evidence" value="ECO:0007669"/>
    <property type="project" value="InterPro"/>
</dbReference>
<dbReference type="OrthoDB" id="16066at2759"/>
<dbReference type="SUPFAM" id="SSF48371">
    <property type="entry name" value="ARM repeat"/>
    <property type="match status" value="3"/>
</dbReference>
<feature type="region of interest" description="Disordered" evidence="5">
    <location>
        <begin position="201"/>
        <end position="222"/>
    </location>
</feature>
<keyword evidence="2" id="KW-0963">Cytoplasm</keyword>
<dbReference type="GO" id="GO:0005634">
    <property type="term" value="C:nucleus"/>
    <property type="evidence" value="ECO:0007669"/>
    <property type="project" value="TreeGrafter"/>
</dbReference>
<evidence type="ECO:0000259" key="7">
    <source>
        <dbReference type="Pfam" id="PF23702"/>
    </source>
</evidence>
<keyword evidence="4 9" id="KW-0647">Proteasome</keyword>
<feature type="domain" description="ECM29 ARM-like repeats" evidence="7">
    <location>
        <begin position="597"/>
        <end position="762"/>
    </location>
</feature>
<dbReference type="InterPro" id="IPR055443">
    <property type="entry name" value="HEAT_ECM29"/>
</dbReference>
<evidence type="ECO:0000259" key="8">
    <source>
        <dbReference type="Pfam" id="PF24492"/>
    </source>
</evidence>
<dbReference type="GO" id="GO:0060090">
    <property type="term" value="F:molecular adaptor activity"/>
    <property type="evidence" value="ECO:0007669"/>
    <property type="project" value="InterPro"/>
</dbReference>
<feature type="region of interest" description="Disordered" evidence="5">
    <location>
        <begin position="827"/>
        <end position="848"/>
    </location>
</feature>
<dbReference type="GO" id="GO:0036503">
    <property type="term" value="P:ERAD pathway"/>
    <property type="evidence" value="ECO:0007669"/>
    <property type="project" value="TreeGrafter"/>
</dbReference>
<dbReference type="STRING" id="307972.A0A2G8K9K4"/>
<evidence type="ECO:0000256" key="4">
    <source>
        <dbReference type="ARBA" id="ARBA00022942"/>
    </source>
</evidence>
<keyword evidence="10" id="KW-1185">Reference proteome</keyword>
<comment type="caution">
    <text evidence="9">The sequence shown here is derived from an EMBL/GenBank/DDBJ whole genome shotgun (WGS) entry which is preliminary data.</text>
</comment>
<feature type="domain" description="Proteasome component Ecm29 N-terminal" evidence="6">
    <location>
        <begin position="24"/>
        <end position="252"/>
    </location>
</feature>
<dbReference type="PANTHER" id="PTHR23346:SF19">
    <property type="entry name" value="PROTEASOME ADAPTER AND SCAFFOLD PROTEIN ECM29"/>
    <property type="match status" value="1"/>
</dbReference>
<dbReference type="EMBL" id="MRZV01000761">
    <property type="protein sequence ID" value="PIK44688.1"/>
    <property type="molecule type" value="Genomic_DNA"/>
</dbReference>
<accession>A0A2G8K9K4</accession>
<protein>
    <submittedName>
        <fullName evidence="9">Putative proteasome-associated protein ECM29-like</fullName>
    </submittedName>
</protein>
<feature type="domain" description="Proteasome adapter and scaffold protein ECM29 HEAT-repeat" evidence="8">
    <location>
        <begin position="1296"/>
        <end position="1457"/>
    </location>
</feature>
<reference evidence="9 10" key="1">
    <citation type="journal article" date="2017" name="PLoS Biol.">
        <title>The sea cucumber genome provides insights into morphological evolution and visceral regeneration.</title>
        <authorList>
            <person name="Zhang X."/>
            <person name="Sun L."/>
            <person name="Yuan J."/>
            <person name="Sun Y."/>
            <person name="Gao Y."/>
            <person name="Zhang L."/>
            <person name="Li S."/>
            <person name="Dai H."/>
            <person name="Hamel J.F."/>
            <person name="Liu C."/>
            <person name="Yu Y."/>
            <person name="Liu S."/>
            <person name="Lin W."/>
            <person name="Guo K."/>
            <person name="Jin S."/>
            <person name="Xu P."/>
            <person name="Storey K.B."/>
            <person name="Huan P."/>
            <person name="Zhang T."/>
            <person name="Zhou Y."/>
            <person name="Zhang J."/>
            <person name="Lin C."/>
            <person name="Li X."/>
            <person name="Xing L."/>
            <person name="Huo D."/>
            <person name="Sun M."/>
            <person name="Wang L."/>
            <person name="Mercier A."/>
            <person name="Li F."/>
            <person name="Yang H."/>
            <person name="Xiang J."/>
        </authorList>
    </citation>
    <scope>NUCLEOTIDE SEQUENCE [LARGE SCALE GENOMIC DNA]</scope>
    <source>
        <strain evidence="9">Shaxun</strain>
        <tissue evidence="9">Muscle</tissue>
    </source>
</reference>
<keyword evidence="3" id="KW-0677">Repeat</keyword>
<evidence type="ECO:0000256" key="2">
    <source>
        <dbReference type="ARBA" id="ARBA00022490"/>
    </source>
</evidence>
<evidence type="ECO:0000256" key="3">
    <source>
        <dbReference type="ARBA" id="ARBA00022737"/>
    </source>
</evidence>
<dbReference type="InterPro" id="IPR055444">
    <property type="entry name" value="ARM_ECM29"/>
</dbReference>
<dbReference type="Pfam" id="PF23731">
    <property type="entry name" value="ARM_ECM29_C"/>
    <property type="match status" value="1"/>
</dbReference>
<dbReference type="Pfam" id="PF23702">
    <property type="entry name" value="ARM_ECM29"/>
    <property type="match status" value="1"/>
</dbReference>
<dbReference type="Pfam" id="PF13001">
    <property type="entry name" value="ECM29_N"/>
    <property type="match status" value="2"/>
</dbReference>
<sequence>MQEGEQQDDAQRWKMGSQEELELLERVFLRIGSAESDEQLENVLNRFLPPVLLKLASQNDTVRKKVLELLVHINRRLKSRPRVQLPVEALMLQYQDPSSISFVTNFTILYIKTGYPRLSSERQAELVGSLIQCLDGKPPLQQDVLLQLFIFSLPHVKYPPDVQKRRTMFGLGEKRHITQIVVEFLSDYLMLPMIIKCDDKKEENGEDGERPHSTRNAKQPPAFIIPPGMSKNLLKRLLVDNERPSTSVSEELACTILIEIRRLKLIGMIDKLSSTCITSSWERCLSKTNPPKPDDKRRPATSRVKVKIFSIFRSKLAADMFPYNVQLVFDCMYGEFTHPKLMAVGMEFVNHMCNNASDENLKPRSPVLLNGMVKLMEGAVEPEFAELRKHAYTAVGNLVKRVPSLIQKDFSLVESYFEALTKEQGDVKLHVQEGLGLLAEAYKKIGEGFDRQLLEAILKTHITKEDRIIRYQAVRFIAAVFPGSHLNTRFILLLASDDKDEEIRKEAMWGLQGGSVDPDAKEEESEAKEERKIPTFGQFMKFLMDKIESRRTSSKVYNPGPNGMLFTAPAFKHVISYARNCLFLDAGIEINLNLDSIIPLDSKAPKLNRYISELLREKKKHGENHFMAYVNLVLELLKAQPSESVMHCLLEAVALATDTVAPALVDKLTWLKSLLQHSREEMRDNTAQVYGIVAGQCPVGKLIAIIKDLTKSSKDQNVQSQHGHILALGYTISRHYLLLKRAKEEWTLEDMEVDAAPNDEQINSLKSRACEVLSRIKQKRENLIGLYFFLSLYAVSLLNGSQESSIYAAASALGTISRFGPISIPKGKLSKQNETRGTDGQEGKGKKDGKITKAGLIEKLITLSVSSKMSNKTREQTATTLGLIPVGDANFQFTQALLEGLISTSTSREVELHFAVGHALANAVMGPLSKDARDHWTKEESTEIQVKSKDKDWILWLLKRLLSNEIQSPNPHKRQAACVWLLSVVKQCGHHPSMKPIMGDIQDGFVGMLSETDHLASKGAQHVYDQSDEEGQKELVSVLVDRIVSGKEHTCSLARWLMNLWVFKLRGNLTTYRELCSLASDLNQPDLVYKFMHLANHNALWNSRKGAAFGFGSIAVLTKEHLAPHLPQLVPRLYRYQYDPSGPVRQSMTSIWSVLVKDNKNVVDTYLKEILDDLLANMTSSLWRSRESSCRALADVIVGRNMDDVVEYLPRLWEDTFKVMDDIKESVRKAAESASKSLKKVSIKMCDLNYGNVGRQALDVVLPCLLRKGLPSTVKEVQSVSLATLVSLSKSAGSHIKPHIPLLITALLESFSGLEPQVMSYLSLHLASSQESQEKLDNVRIAATKASPMMDTINTCVQYVDVEVLTELVPRLNDLIKSGIGVGTKAGCANLVIMIVQQCPLDLEPFAGKILGSLLSGLNDKSSAVRKLNATAIGHLVKTAKDSSVEKLLKRLHSWYMEKDDSSLHLACGNAIHAMSTYNHDVLKRHAAIAMPLAFLAMHEEVKDASKADEGKESVWEDVWLDSTPGTESGIKLYLKEIVSLCEESLNHQSWSRKAQAARALKAIASKLKSNLQAPHLGNVLGVLLEGLNGRTYDGKVELLRAMTTVCISCRLSIQVDPEEGSNQPSLELIVNSLIRESKKEKLLYKKEAMNCLSCIVEAYQVDKFQQVWEIALPIIQKGSEKSASDDEDGDSKTKKDSRQSFWNVPLRALEKPGPLRKQHKRQSSSRQQLYTAPIQVTSRYPHLTPGLREAKTYQEELCTLLCKCLSTTTFKVRVEIVKSLNLFVQRLNVEGSVEVLGKIVGTLIPAICDCLGIVKYSSLRSEALGLAESLKTKLKVIALCNLSESNNQSLISSDNHRLLVKALKLEKAEAAMRERANALRLELEEWPAKN</sequence>
<dbReference type="InterPro" id="IPR024372">
    <property type="entry name" value="Ecm29_N"/>
</dbReference>
<organism evidence="9 10">
    <name type="scientific">Stichopus japonicus</name>
    <name type="common">Sea cucumber</name>
    <dbReference type="NCBI Taxonomy" id="307972"/>
    <lineage>
        <taxon>Eukaryota</taxon>
        <taxon>Metazoa</taxon>
        <taxon>Echinodermata</taxon>
        <taxon>Eleutherozoa</taxon>
        <taxon>Echinozoa</taxon>
        <taxon>Holothuroidea</taxon>
        <taxon>Aspidochirotacea</taxon>
        <taxon>Aspidochirotida</taxon>
        <taxon>Stichopodidae</taxon>
        <taxon>Apostichopus</taxon>
    </lineage>
</organism>
<gene>
    <name evidence="9" type="ORF">BSL78_18439</name>
</gene>
<comment type="subcellular location">
    <subcellularLocation>
        <location evidence="1">Cytoplasm</location>
    </subcellularLocation>
</comment>
<evidence type="ECO:0000313" key="10">
    <source>
        <dbReference type="Proteomes" id="UP000230750"/>
    </source>
</evidence>